<dbReference type="SUPFAM" id="SSF75516">
    <property type="entry name" value="Pheromone-binding domain of LuxR-like quorum-sensing transcription factors"/>
    <property type="match status" value="1"/>
</dbReference>
<dbReference type="PANTHER" id="PTHR44688">
    <property type="entry name" value="DNA-BINDING TRANSCRIPTIONAL ACTIVATOR DEVR_DOSR"/>
    <property type="match status" value="1"/>
</dbReference>
<dbReference type="PROSITE" id="PS50043">
    <property type="entry name" value="HTH_LUXR_2"/>
    <property type="match status" value="1"/>
</dbReference>
<dbReference type="InterPro" id="IPR036693">
    <property type="entry name" value="TF_LuxR_autoind-bd_dom_sf"/>
</dbReference>
<dbReference type="OrthoDB" id="9774661at2"/>
<dbReference type="EMBL" id="JRXE01000010">
    <property type="protein sequence ID" value="KOC90432.1"/>
    <property type="molecule type" value="Genomic_DNA"/>
</dbReference>
<dbReference type="SUPFAM" id="SSF46894">
    <property type="entry name" value="C-terminal effector domain of the bipartite response regulators"/>
    <property type="match status" value="1"/>
</dbReference>
<evidence type="ECO:0000256" key="2">
    <source>
        <dbReference type="ARBA" id="ARBA00023125"/>
    </source>
</evidence>
<keyword evidence="2" id="KW-0238">DNA-binding</keyword>
<dbReference type="Proteomes" id="UP000036851">
    <property type="component" value="Unassembled WGS sequence"/>
</dbReference>
<dbReference type="PROSITE" id="PS00622">
    <property type="entry name" value="HTH_LUXR_1"/>
    <property type="match status" value="1"/>
</dbReference>
<evidence type="ECO:0000313" key="9">
    <source>
        <dbReference type="Proteomes" id="UP000037088"/>
    </source>
</evidence>
<evidence type="ECO:0000256" key="4">
    <source>
        <dbReference type="ARBA" id="ARBA00023163"/>
    </source>
</evidence>
<feature type="domain" description="HTH luxR-type" evidence="5">
    <location>
        <begin position="173"/>
        <end position="238"/>
    </location>
</feature>
<dbReference type="InterPro" id="IPR036388">
    <property type="entry name" value="WH-like_DNA-bd_sf"/>
</dbReference>
<dbReference type="PATRIC" id="fig|1560201.3.peg.1820"/>
<dbReference type="EMBL" id="JRXF01000040">
    <property type="protein sequence ID" value="KOC88972.1"/>
    <property type="molecule type" value="Genomic_DNA"/>
</dbReference>
<dbReference type="FunFam" id="1.10.10.10:FF:000297">
    <property type="entry name" value="DNA-binding transcriptional activator SdiA"/>
    <property type="match status" value="1"/>
</dbReference>
<reference evidence="8 9" key="1">
    <citation type="journal article" date="2015" name="Int. J. Syst. Evol. Microbiol.">
        <title>Erwinia iniecta sp. nov., isolated from Russian wheat aphids (Diuraphis noxia).</title>
        <authorList>
            <person name="Campillo T."/>
            <person name="Luna E."/>
            <person name="Portier P."/>
            <person name="Fischer-Le Saux M."/>
            <person name="Lapitan N."/>
            <person name="Tisserat N.A."/>
            <person name="Leach J.E."/>
        </authorList>
    </citation>
    <scope>NUCLEOTIDE SEQUENCE [LARGE SCALE GENOMIC DNA]</scope>
    <source>
        <strain evidence="7 9">B120</strain>
        <strain evidence="6 8">B149</strain>
    </source>
</reference>
<dbReference type="Pfam" id="PF00196">
    <property type="entry name" value="GerE"/>
    <property type="match status" value="1"/>
</dbReference>
<keyword evidence="9" id="KW-1185">Reference proteome</keyword>
<organism evidence="6 8">
    <name type="scientific">Winslowiella iniecta</name>
    <dbReference type="NCBI Taxonomy" id="1560201"/>
    <lineage>
        <taxon>Bacteria</taxon>
        <taxon>Pseudomonadati</taxon>
        <taxon>Pseudomonadota</taxon>
        <taxon>Gammaproteobacteria</taxon>
        <taxon>Enterobacterales</taxon>
        <taxon>Erwiniaceae</taxon>
        <taxon>Winslowiella</taxon>
    </lineage>
</organism>
<dbReference type="Pfam" id="PF03472">
    <property type="entry name" value="Autoind_bind"/>
    <property type="match status" value="1"/>
</dbReference>
<comment type="caution">
    <text evidence="6">The sequence shown here is derived from an EMBL/GenBank/DDBJ whole genome shotgun (WGS) entry which is preliminary data.</text>
</comment>
<evidence type="ECO:0000256" key="3">
    <source>
        <dbReference type="ARBA" id="ARBA00023159"/>
    </source>
</evidence>
<protein>
    <submittedName>
        <fullName evidence="6">LuxR family transcriptional regulator</fullName>
    </submittedName>
</protein>
<dbReference type="InterPro" id="IPR000792">
    <property type="entry name" value="Tscrpt_reg_LuxR_C"/>
</dbReference>
<evidence type="ECO:0000313" key="7">
    <source>
        <dbReference type="EMBL" id="KOC90432.1"/>
    </source>
</evidence>
<dbReference type="Gene3D" id="3.30.450.80">
    <property type="entry name" value="Transcription factor LuxR-like, autoinducer-binding domain"/>
    <property type="match status" value="1"/>
</dbReference>
<dbReference type="InterPro" id="IPR016032">
    <property type="entry name" value="Sig_transdc_resp-reg_C-effctor"/>
</dbReference>
<dbReference type="RefSeq" id="WP_052898897.1">
    <property type="nucleotide sequence ID" value="NZ_JRXE01000010.1"/>
</dbReference>
<dbReference type="Proteomes" id="UP000037088">
    <property type="component" value="Unassembled WGS sequence"/>
</dbReference>
<dbReference type="PANTHER" id="PTHR44688:SF16">
    <property type="entry name" value="DNA-BINDING TRANSCRIPTIONAL ACTIVATOR DEVR_DOSR"/>
    <property type="match status" value="1"/>
</dbReference>
<keyword evidence="4" id="KW-0804">Transcription</keyword>
<dbReference type="InterPro" id="IPR005143">
    <property type="entry name" value="TF_LuxR_autoind-bd_dom"/>
</dbReference>
<evidence type="ECO:0000256" key="1">
    <source>
        <dbReference type="ARBA" id="ARBA00023015"/>
    </source>
</evidence>
<dbReference type="GO" id="GO:0003677">
    <property type="term" value="F:DNA binding"/>
    <property type="evidence" value="ECO:0007669"/>
    <property type="project" value="UniProtKB-KW"/>
</dbReference>
<evidence type="ECO:0000313" key="6">
    <source>
        <dbReference type="EMBL" id="KOC88972.1"/>
    </source>
</evidence>
<name>A0A0L7T0R0_9GAMM</name>
<dbReference type="PRINTS" id="PR00038">
    <property type="entry name" value="HTHLUXR"/>
</dbReference>
<dbReference type="CDD" id="cd06170">
    <property type="entry name" value="LuxR_C_like"/>
    <property type="match status" value="1"/>
</dbReference>
<keyword evidence="3" id="KW-0010">Activator</keyword>
<dbReference type="AlphaFoldDB" id="A0A0L7T0R0"/>
<accession>A0A0L7T0R0</accession>
<dbReference type="SMART" id="SM00421">
    <property type="entry name" value="HTH_LUXR"/>
    <property type="match status" value="1"/>
</dbReference>
<dbReference type="NCBIfam" id="NF007561">
    <property type="entry name" value="PRK10188.1"/>
    <property type="match status" value="1"/>
</dbReference>
<evidence type="ECO:0000259" key="5">
    <source>
        <dbReference type="PROSITE" id="PS50043"/>
    </source>
</evidence>
<gene>
    <name evidence="7" type="ORF">NG42_08550</name>
    <name evidence="6" type="ORF">NG43_19440</name>
</gene>
<dbReference type="GO" id="GO:0045893">
    <property type="term" value="P:positive regulation of DNA-templated transcription"/>
    <property type="evidence" value="ECO:0007669"/>
    <property type="project" value="UniProtKB-ARBA"/>
</dbReference>
<dbReference type="Gene3D" id="1.10.10.10">
    <property type="entry name" value="Winged helix-like DNA-binding domain superfamily/Winged helix DNA-binding domain"/>
    <property type="match status" value="1"/>
</dbReference>
<evidence type="ECO:0000313" key="8">
    <source>
        <dbReference type="Proteomes" id="UP000036851"/>
    </source>
</evidence>
<proteinExistence type="predicted"/>
<sequence>MISENYFSWRKELFALFQSATETGQLINFAQQQIECLGYDYFTLLIRHPVPFTRPKIYFFTTYPAFWLQHYQKENYFDIDPIVAMRQSPGQILQWRDELFTGSEKLWSDAQDSGLVSGYSCSVMGAKRVTGILSLSSRSGIKNLEASLVFEMKLQYLAEVYLATLQRLNDPSVSVIDIGFSQRELEIVKWTAEGKTAAEISLILSISEHTVNFHQKNMQKRFNTANKTQIACYAAAVGLL</sequence>
<keyword evidence="1" id="KW-0805">Transcription regulation</keyword>
<dbReference type="STRING" id="1560201.NG42_08550"/>